<protein>
    <submittedName>
        <fullName evidence="1">Uncharacterized protein</fullName>
    </submittedName>
</protein>
<gene>
    <name evidence="1" type="ORF">NM688_g684</name>
</gene>
<keyword evidence="2" id="KW-1185">Reference proteome</keyword>
<sequence>MDTLDPAVLEEVLQSANGLLATRYLAIAAWICVVWDHLITFHQEVEVIWRDRKITLTKVIYVVNRYGAEICLFYVAYVFSGFAFRLSDTVWVARSSAMSL</sequence>
<evidence type="ECO:0000313" key="2">
    <source>
        <dbReference type="Proteomes" id="UP001148662"/>
    </source>
</evidence>
<accession>A0ACC1TDS3</accession>
<comment type="caution">
    <text evidence="1">The sequence shown here is derived from an EMBL/GenBank/DDBJ whole genome shotgun (WGS) entry which is preliminary data.</text>
</comment>
<dbReference type="EMBL" id="JANHOG010000063">
    <property type="protein sequence ID" value="KAJ3558834.1"/>
    <property type="molecule type" value="Genomic_DNA"/>
</dbReference>
<name>A0ACC1TDS3_9APHY</name>
<dbReference type="Proteomes" id="UP001148662">
    <property type="component" value="Unassembled WGS sequence"/>
</dbReference>
<reference evidence="1" key="1">
    <citation type="submission" date="2022-07" db="EMBL/GenBank/DDBJ databases">
        <title>Genome Sequence of Phlebia brevispora.</title>
        <authorList>
            <person name="Buettner E."/>
        </authorList>
    </citation>
    <scope>NUCLEOTIDE SEQUENCE</scope>
    <source>
        <strain evidence="1">MPL23</strain>
    </source>
</reference>
<evidence type="ECO:0000313" key="1">
    <source>
        <dbReference type="EMBL" id="KAJ3558834.1"/>
    </source>
</evidence>
<proteinExistence type="predicted"/>
<organism evidence="1 2">
    <name type="scientific">Phlebia brevispora</name>
    <dbReference type="NCBI Taxonomy" id="194682"/>
    <lineage>
        <taxon>Eukaryota</taxon>
        <taxon>Fungi</taxon>
        <taxon>Dikarya</taxon>
        <taxon>Basidiomycota</taxon>
        <taxon>Agaricomycotina</taxon>
        <taxon>Agaricomycetes</taxon>
        <taxon>Polyporales</taxon>
        <taxon>Meruliaceae</taxon>
        <taxon>Phlebia</taxon>
    </lineage>
</organism>